<dbReference type="Proteomes" id="UP000297861">
    <property type="component" value="Unassembled WGS sequence"/>
</dbReference>
<proteinExistence type="predicted"/>
<accession>A0A4Y8L244</accession>
<evidence type="ECO:0000313" key="3">
    <source>
        <dbReference type="Proteomes" id="UP000297861"/>
    </source>
</evidence>
<sequence>MIKSKSFKSIILSALLLTLFISCGSLQTGIKQVHLDMTRQEVISKVGNDFDVVSMVKTDQGNLEIIRYTILRMENDKTVPAEYYFFHFLDGKLVEMSQEEAGMPIIVQPPHRHH</sequence>
<comment type="caution">
    <text evidence="2">The sequence shown here is derived from an EMBL/GenBank/DDBJ whole genome shotgun (WGS) entry which is preliminary data.</text>
</comment>
<dbReference type="PROSITE" id="PS51257">
    <property type="entry name" value="PROKAR_LIPOPROTEIN"/>
    <property type="match status" value="1"/>
</dbReference>
<dbReference type="RefSeq" id="WP_134436613.1">
    <property type="nucleotide sequence ID" value="NZ_SOML01000007.1"/>
</dbReference>
<organism evidence="2 3">
    <name type="scientific">Dysgonomonas capnocytophagoides</name>
    <dbReference type="NCBI Taxonomy" id="45254"/>
    <lineage>
        <taxon>Bacteria</taxon>
        <taxon>Pseudomonadati</taxon>
        <taxon>Bacteroidota</taxon>
        <taxon>Bacteroidia</taxon>
        <taxon>Bacteroidales</taxon>
        <taxon>Dysgonomonadaceae</taxon>
        <taxon>Dysgonomonas</taxon>
    </lineage>
</organism>
<name>A0A4Y8L244_9BACT</name>
<evidence type="ECO:0000256" key="1">
    <source>
        <dbReference type="SAM" id="SignalP"/>
    </source>
</evidence>
<protein>
    <recommendedName>
        <fullName evidence="4">DUF3192 domain-containing protein</fullName>
    </recommendedName>
</protein>
<keyword evidence="3" id="KW-1185">Reference proteome</keyword>
<dbReference type="OrthoDB" id="998127at2"/>
<feature type="signal peptide" evidence="1">
    <location>
        <begin position="1"/>
        <end position="27"/>
    </location>
</feature>
<dbReference type="AlphaFoldDB" id="A0A4Y8L244"/>
<evidence type="ECO:0008006" key="4">
    <source>
        <dbReference type="Google" id="ProtNLM"/>
    </source>
</evidence>
<keyword evidence="1" id="KW-0732">Signal</keyword>
<feature type="chain" id="PRO_5021329317" description="DUF3192 domain-containing protein" evidence="1">
    <location>
        <begin position="28"/>
        <end position="114"/>
    </location>
</feature>
<dbReference type="EMBL" id="SOML01000007">
    <property type="protein sequence ID" value="TFD95572.1"/>
    <property type="molecule type" value="Genomic_DNA"/>
</dbReference>
<reference evidence="2 3" key="1">
    <citation type="submission" date="2019-03" db="EMBL/GenBank/DDBJ databases">
        <title>San Antonio Military Medical Center submission to MRSN (WRAIR), pending publication.</title>
        <authorList>
            <person name="Blyth D.M."/>
            <person name="Mccarthy S.L."/>
            <person name="Schall S.E."/>
            <person name="Stam J.A."/>
            <person name="Ong A.C."/>
            <person name="Mcgann P.T."/>
        </authorList>
    </citation>
    <scope>NUCLEOTIDE SEQUENCE [LARGE SCALE GENOMIC DNA]</scope>
    <source>
        <strain evidence="2 3">MRSN571793</strain>
    </source>
</reference>
<gene>
    <name evidence="2" type="ORF">E2605_12070</name>
</gene>
<evidence type="ECO:0000313" key="2">
    <source>
        <dbReference type="EMBL" id="TFD95572.1"/>
    </source>
</evidence>